<feature type="domain" description="Acyl-CoA dehydrogenase/oxidase C-terminal" evidence="5">
    <location>
        <begin position="298"/>
        <end position="457"/>
    </location>
</feature>
<reference evidence="8 9" key="1">
    <citation type="submission" date="2014-02" db="EMBL/GenBank/DDBJ databases">
        <title>Transposable element dynamics among asymbiotic and ectomycorrhizal Amanita fungi.</title>
        <authorList>
            <consortium name="DOE Joint Genome Institute"/>
            <person name="Hess J."/>
            <person name="Skrede I."/>
            <person name="Wolfe B."/>
            <person name="LaButti K."/>
            <person name="Ohm R.A."/>
            <person name="Grigoriev I.V."/>
            <person name="Pringle A."/>
        </authorList>
    </citation>
    <scope>NUCLEOTIDE SEQUENCE [LARGE SCALE GENOMIC DNA]</scope>
    <source>
        <strain evidence="8 9">SKay4041</strain>
    </source>
</reference>
<proteinExistence type="inferred from homology"/>
<dbReference type="SUPFAM" id="SSF56645">
    <property type="entry name" value="Acyl-CoA dehydrogenase NM domain-like"/>
    <property type="match status" value="1"/>
</dbReference>
<organism evidence="8 9">
    <name type="scientific">Amanita thiersii Skay4041</name>
    <dbReference type="NCBI Taxonomy" id="703135"/>
    <lineage>
        <taxon>Eukaryota</taxon>
        <taxon>Fungi</taxon>
        <taxon>Dikarya</taxon>
        <taxon>Basidiomycota</taxon>
        <taxon>Agaricomycotina</taxon>
        <taxon>Agaricomycetes</taxon>
        <taxon>Agaricomycetidae</taxon>
        <taxon>Agaricales</taxon>
        <taxon>Pluteineae</taxon>
        <taxon>Amanitaceae</taxon>
        <taxon>Amanita</taxon>
    </lineage>
</organism>
<evidence type="ECO:0000259" key="7">
    <source>
        <dbReference type="Pfam" id="PF18158"/>
    </source>
</evidence>
<gene>
    <name evidence="8" type="ORF">AMATHDRAFT_845</name>
</gene>
<dbReference type="PANTHER" id="PTHR42707">
    <property type="entry name" value="ACYL-COA DEHYDROGENASE"/>
    <property type="match status" value="1"/>
</dbReference>
<evidence type="ECO:0000259" key="5">
    <source>
        <dbReference type="Pfam" id="PF00441"/>
    </source>
</evidence>
<keyword evidence="9" id="KW-1185">Reference proteome</keyword>
<dbReference type="SUPFAM" id="SSF47203">
    <property type="entry name" value="Acyl-CoA dehydrogenase C-terminal domain-like"/>
    <property type="match status" value="1"/>
</dbReference>
<comment type="cofactor">
    <cofactor evidence="4">
        <name>FAD</name>
        <dbReference type="ChEBI" id="CHEBI:57692"/>
    </cofactor>
</comment>
<dbReference type="AlphaFoldDB" id="A0A2A9NVC9"/>
<dbReference type="Pfam" id="PF18158">
    <property type="entry name" value="AidB_N"/>
    <property type="match status" value="1"/>
</dbReference>
<evidence type="ECO:0000259" key="6">
    <source>
        <dbReference type="Pfam" id="PF02770"/>
    </source>
</evidence>
<dbReference type="STRING" id="703135.A0A2A9NVC9"/>
<dbReference type="InterPro" id="IPR036250">
    <property type="entry name" value="AcylCo_DH-like_C"/>
</dbReference>
<protein>
    <recommendedName>
        <fullName evidence="10">Acyl-CoA dehydrogenase/oxidase C-terminal domain-containing protein</fullName>
    </recommendedName>
</protein>
<evidence type="ECO:0000256" key="4">
    <source>
        <dbReference type="RuleBase" id="RU362125"/>
    </source>
</evidence>
<dbReference type="InterPro" id="IPR009075">
    <property type="entry name" value="AcylCo_DH/oxidase_C"/>
</dbReference>
<sequence length="594" mass="64676">MRVEQGFQPVPFKDENPYATDSVLPSLLKRTLPPDVLREVEPDLARLGDDILTKFRALSSGNKVNPPQLVQYDQWGRRVDELMTSEGWRNLKAAAQTEGIPGIFYERKYGEHSRSYGFAKMFIMVGDTHMVFCPLSMTDGAARVVELMGNPATKQDILTRLTSRDPSIALTSGQWMTERPGGSDLSQLETVAAPTGRSNRYGTEYELNGLKWFSSATDSDVSVALARTGSVQDGSRGLSLFLVPLRLPLIRNPSDPVPSPISNNIFIHRLKNKIGTQTLPTAELSLEGTQAYLLGPLNQGVKCISPVLNITRVWSAMSSTGALRKCLAMATAYAKVRAINGGQRVLIDDPLHVSQLASINLIYRALTHLIFGSIRLLGRSECNVATPDELRRLRLLTPVVKAFASEKACPTMEDAMTTLGGAGYMEENGFGRVIRDALVEKIWEGTTTVLALDIARAARDPAAIPAFITWAQETMAGCPSGMKSQVSESIDVLSEALKEIATSYQQPIQPLVPRPALMLMGCVASSIYLLEHANWAYATGEPTKDIDVDVFMRWVIEGGTMAAIADVKKAKQSGEGRIAANSSMVFGGLGKAKL</sequence>
<keyword evidence="4" id="KW-0560">Oxidoreductase</keyword>
<evidence type="ECO:0008006" key="10">
    <source>
        <dbReference type="Google" id="ProtNLM"/>
    </source>
</evidence>
<dbReference type="Gene3D" id="1.20.140.10">
    <property type="entry name" value="Butyryl-CoA Dehydrogenase, subunit A, domain 3"/>
    <property type="match status" value="1"/>
</dbReference>
<dbReference type="OrthoDB" id="10251155at2759"/>
<evidence type="ECO:0000256" key="3">
    <source>
        <dbReference type="ARBA" id="ARBA00022827"/>
    </source>
</evidence>
<evidence type="ECO:0000313" key="8">
    <source>
        <dbReference type="EMBL" id="PFH54068.1"/>
    </source>
</evidence>
<dbReference type="EMBL" id="KZ301971">
    <property type="protein sequence ID" value="PFH54068.1"/>
    <property type="molecule type" value="Genomic_DNA"/>
</dbReference>
<dbReference type="Gene3D" id="2.40.110.20">
    <property type="match status" value="1"/>
</dbReference>
<feature type="domain" description="Adaptive response protein AidB N-terminal" evidence="7">
    <location>
        <begin position="8"/>
        <end position="164"/>
    </location>
</feature>
<dbReference type="Pfam" id="PF00441">
    <property type="entry name" value="Acyl-CoA_dh_1"/>
    <property type="match status" value="1"/>
</dbReference>
<dbReference type="GO" id="GO:0003995">
    <property type="term" value="F:acyl-CoA dehydrogenase activity"/>
    <property type="evidence" value="ECO:0007669"/>
    <property type="project" value="TreeGrafter"/>
</dbReference>
<keyword evidence="2 4" id="KW-0285">Flavoprotein</keyword>
<keyword evidence="3 4" id="KW-0274">FAD</keyword>
<evidence type="ECO:0000256" key="1">
    <source>
        <dbReference type="ARBA" id="ARBA00009347"/>
    </source>
</evidence>
<dbReference type="Pfam" id="PF02770">
    <property type="entry name" value="Acyl-CoA_dh_M"/>
    <property type="match status" value="1"/>
</dbReference>
<evidence type="ECO:0000313" key="9">
    <source>
        <dbReference type="Proteomes" id="UP000242287"/>
    </source>
</evidence>
<dbReference type="PANTHER" id="PTHR42707:SF2">
    <property type="entry name" value="ACD11 DEHYDROGENASE"/>
    <property type="match status" value="1"/>
</dbReference>
<dbReference type="InterPro" id="IPR052904">
    <property type="entry name" value="Acyl-CoA_dehydrogenase-like"/>
</dbReference>
<feature type="domain" description="Acyl-CoA oxidase/dehydrogenase middle" evidence="6">
    <location>
        <begin position="174"/>
        <end position="287"/>
    </location>
</feature>
<comment type="similarity">
    <text evidence="1 4">Belongs to the acyl-CoA dehydrogenase family.</text>
</comment>
<dbReference type="InterPro" id="IPR006091">
    <property type="entry name" value="Acyl-CoA_Oxase/DH_mid-dom"/>
</dbReference>
<accession>A0A2A9NVC9</accession>
<dbReference type="InterPro" id="IPR009100">
    <property type="entry name" value="AcylCoA_DH/oxidase_NM_dom_sf"/>
</dbReference>
<name>A0A2A9NVC9_9AGAR</name>
<dbReference type="Proteomes" id="UP000242287">
    <property type="component" value="Unassembled WGS sequence"/>
</dbReference>
<evidence type="ECO:0000256" key="2">
    <source>
        <dbReference type="ARBA" id="ARBA00022630"/>
    </source>
</evidence>
<dbReference type="InterPro" id="IPR041504">
    <property type="entry name" value="AidB_N"/>
</dbReference>
<dbReference type="Gene3D" id="6.10.250.600">
    <property type="match status" value="1"/>
</dbReference>